<keyword evidence="1" id="KW-0547">Nucleotide-binding</keyword>
<reference evidence="3 4" key="1">
    <citation type="submission" date="2019-03" db="EMBL/GenBank/DDBJ databases">
        <title>Genome sequence of Thiobacillaceae bacterium LSR1, a sulfur-oxidizing bacterium isolated from freshwater sediment.</title>
        <authorList>
            <person name="Li S."/>
        </authorList>
    </citation>
    <scope>NUCLEOTIDE SEQUENCE [LARGE SCALE GENOMIC DNA]</scope>
    <source>
        <strain evidence="3 4">LSR1</strain>
    </source>
</reference>
<dbReference type="InterPro" id="IPR011761">
    <property type="entry name" value="ATP-grasp"/>
</dbReference>
<dbReference type="PROSITE" id="PS50975">
    <property type="entry name" value="ATP_GRASP"/>
    <property type="match status" value="1"/>
</dbReference>
<dbReference type="InterPro" id="IPR040803">
    <property type="entry name" value="MfnD_preATP-grasp"/>
</dbReference>
<dbReference type="PIRSF" id="PIRSF016766">
    <property type="entry name" value="UCP016766_ATPgrasp"/>
    <property type="match status" value="1"/>
</dbReference>
<dbReference type="SUPFAM" id="SSF56059">
    <property type="entry name" value="Glutathione synthetase ATP-binding domain-like"/>
    <property type="match status" value="1"/>
</dbReference>
<dbReference type="Gene3D" id="2.30.36.100">
    <property type="match status" value="1"/>
</dbReference>
<evidence type="ECO:0000259" key="2">
    <source>
        <dbReference type="PROSITE" id="PS50975"/>
    </source>
</evidence>
<keyword evidence="1" id="KW-0067">ATP-binding</keyword>
<dbReference type="GO" id="GO:0005524">
    <property type="term" value="F:ATP binding"/>
    <property type="evidence" value="ECO:0007669"/>
    <property type="project" value="UniProtKB-UniRule"/>
</dbReference>
<evidence type="ECO:0000313" key="4">
    <source>
        <dbReference type="Proteomes" id="UP000295443"/>
    </source>
</evidence>
<organism evidence="3 4">
    <name type="scientific">Parasulfuritortus cantonensis</name>
    <dbReference type="NCBI Taxonomy" id="2528202"/>
    <lineage>
        <taxon>Bacteria</taxon>
        <taxon>Pseudomonadati</taxon>
        <taxon>Pseudomonadota</taxon>
        <taxon>Betaproteobacteria</taxon>
        <taxon>Nitrosomonadales</taxon>
        <taxon>Thiobacillaceae</taxon>
        <taxon>Parasulfuritortus</taxon>
    </lineage>
</organism>
<dbReference type="InterPro" id="IPR024710">
    <property type="entry name" value="MfnD"/>
</dbReference>
<name>A0A4R1B6I8_9PROT</name>
<evidence type="ECO:0000256" key="1">
    <source>
        <dbReference type="PROSITE-ProRule" id="PRU00409"/>
    </source>
</evidence>
<dbReference type="Proteomes" id="UP000295443">
    <property type="component" value="Unassembled WGS sequence"/>
</dbReference>
<dbReference type="Pfam" id="PF02655">
    <property type="entry name" value="ATP-grasp_3"/>
    <property type="match status" value="1"/>
</dbReference>
<dbReference type="InterPro" id="IPR003806">
    <property type="entry name" value="ATP-grasp_PylC-type"/>
</dbReference>
<accession>A0A4R1B6I8</accession>
<dbReference type="Gene3D" id="3.30.470.20">
    <property type="entry name" value="ATP-grasp fold, B domain"/>
    <property type="match status" value="1"/>
</dbReference>
<comment type="caution">
    <text evidence="3">The sequence shown here is derived from an EMBL/GenBank/DDBJ whole genome shotgun (WGS) entry which is preliminary data.</text>
</comment>
<dbReference type="Gene3D" id="3.40.50.11770">
    <property type="match status" value="1"/>
</dbReference>
<sequence>MKIFVFEYVTGGGCAGLPLPDYVGDGELMWRALVRDLTALPGIEVITLRDARLAVPSRPGFEVVGTDAARFHDDFAHCLAEADAVLPVAPESDGLLEGIGRRVLAAGKRLLGCHPDAVRVAASKLATWRQLTGTGLRLPRVYLAPGLMTDDRPVVAKPDDGAGCQDTLWFPDPDAATAWAARQPAGSFIYQYQVPGAALSLAMLCCRGRAQLLAVNRQHVAVLAGRFQATGVTVNALPDPEGAYQRIAAAVAESLPDLWGYVGVDLVAAADGPRIIEINPRITLSYAGLAEATASNPAARILALPAFSPCRGRRAVDLLGHPSSPERVAA</sequence>
<dbReference type="Pfam" id="PF18301">
    <property type="entry name" value="preATP-grasp_3"/>
    <property type="match status" value="1"/>
</dbReference>
<dbReference type="EMBL" id="SJZB01000047">
    <property type="protein sequence ID" value="TCJ11888.1"/>
    <property type="molecule type" value="Genomic_DNA"/>
</dbReference>
<evidence type="ECO:0000313" key="3">
    <source>
        <dbReference type="EMBL" id="TCJ11888.1"/>
    </source>
</evidence>
<dbReference type="OrthoDB" id="271331at2"/>
<dbReference type="RefSeq" id="WP_131448462.1">
    <property type="nucleotide sequence ID" value="NZ_SJZB01000047.1"/>
</dbReference>
<feature type="domain" description="ATP-grasp" evidence="2">
    <location>
        <begin position="115"/>
        <end position="306"/>
    </location>
</feature>
<proteinExistence type="predicted"/>
<gene>
    <name evidence="3" type="ORF">EZJ19_13545</name>
</gene>
<dbReference type="AlphaFoldDB" id="A0A4R1B6I8"/>
<protein>
    <submittedName>
        <fullName evidence="3">ATP-grasp domain-containing protein</fullName>
    </submittedName>
</protein>
<dbReference type="GO" id="GO:0046872">
    <property type="term" value="F:metal ion binding"/>
    <property type="evidence" value="ECO:0007669"/>
    <property type="project" value="InterPro"/>
</dbReference>
<keyword evidence="4" id="KW-1185">Reference proteome</keyword>